<feature type="domain" description="DinB-like" evidence="1">
    <location>
        <begin position="12"/>
        <end position="165"/>
    </location>
</feature>
<sequence>MKKTINEKLKRLEADQEKMFRSIEGISEEKLSDQSYGWSIIQVMSHLNDAETASLKYMQKKVQAGDKMQDSGIGNAFRMRLTNMALKSSLKWKAPSYISNPPAYPLNEMKSKWAETRKAIQQFVDEYPEQWMDKLVYKHPMGGRQNLERAVDSFIYHQIHHLHQIKRIKKQLGL</sequence>
<keyword evidence="3" id="KW-1185">Reference proteome</keyword>
<protein>
    <submittedName>
        <fullName evidence="2">DinB superfamily protein</fullName>
    </submittedName>
</protein>
<proteinExistence type="predicted"/>
<gene>
    <name evidence="2" type="ORF">SAMN05421640_2602</name>
</gene>
<dbReference type="InterPro" id="IPR024775">
    <property type="entry name" value="DinB-like"/>
</dbReference>
<dbReference type="SUPFAM" id="SSF109854">
    <property type="entry name" value="DinB/YfiT-like putative metalloenzymes"/>
    <property type="match status" value="1"/>
</dbReference>
<dbReference type="AlphaFoldDB" id="A0A239KDT0"/>
<dbReference type="Gene3D" id="1.20.120.450">
    <property type="entry name" value="dinb family like domain"/>
    <property type="match status" value="1"/>
</dbReference>
<dbReference type="EMBL" id="FZPD01000004">
    <property type="protein sequence ID" value="SNT16507.1"/>
    <property type="molecule type" value="Genomic_DNA"/>
</dbReference>
<reference evidence="2 3" key="1">
    <citation type="submission" date="2017-06" db="EMBL/GenBank/DDBJ databases">
        <authorList>
            <person name="Kim H.J."/>
            <person name="Triplett B.A."/>
        </authorList>
    </citation>
    <scope>NUCLEOTIDE SEQUENCE [LARGE SCALE GENOMIC DNA]</scope>
    <source>
        <strain evidence="2 3">DSM 19307</strain>
    </source>
</reference>
<dbReference type="InterPro" id="IPR034660">
    <property type="entry name" value="DinB/YfiT-like"/>
</dbReference>
<dbReference type="RefSeq" id="WP_179213411.1">
    <property type="nucleotide sequence ID" value="NZ_FZPD01000004.1"/>
</dbReference>
<accession>A0A239KDT0</accession>
<evidence type="ECO:0000259" key="1">
    <source>
        <dbReference type="Pfam" id="PF12867"/>
    </source>
</evidence>
<organism evidence="2 3">
    <name type="scientific">Ekhidna lutea</name>
    <dbReference type="NCBI Taxonomy" id="447679"/>
    <lineage>
        <taxon>Bacteria</taxon>
        <taxon>Pseudomonadati</taxon>
        <taxon>Bacteroidota</taxon>
        <taxon>Cytophagia</taxon>
        <taxon>Cytophagales</taxon>
        <taxon>Reichenbachiellaceae</taxon>
        <taxon>Ekhidna</taxon>
    </lineage>
</organism>
<name>A0A239KDT0_EKHLU</name>
<dbReference type="Proteomes" id="UP000198393">
    <property type="component" value="Unassembled WGS sequence"/>
</dbReference>
<evidence type="ECO:0000313" key="2">
    <source>
        <dbReference type="EMBL" id="SNT16507.1"/>
    </source>
</evidence>
<dbReference type="Pfam" id="PF12867">
    <property type="entry name" value="DinB_2"/>
    <property type="match status" value="1"/>
</dbReference>
<evidence type="ECO:0000313" key="3">
    <source>
        <dbReference type="Proteomes" id="UP000198393"/>
    </source>
</evidence>